<keyword evidence="3" id="KW-0472">Membrane</keyword>
<evidence type="ECO:0000259" key="4">
    <source>
        <dbReference type="Pfam" id="PF00535"/>
    </source>
</evidence>
<organism evidence="5">
    <name type="scientific">Glaesserella parasuis</name>
    <name type="common">Haemophilus parasuis</name>
    <dbReference type="NCBI Taxonomy" id="738"/>
    <lineage>
        <taxon>Bacteria</taxon>
        <taxon>Pseudomonadati</taxon>
        <taxon>Pseudomonadota</taxon>
        <taxon>Gammaproteobacteria</taxon>
        <taxon>Pasteurellales</taxon>
        <taxon>Pasteurellaceae</taxon>
        <taxon>Glaesserella</taxon>
    </lineage>
</organism>
<dbReference type="InterPro" id="IPR029044">
    <property type="entry name" value="Nucleotide-diphossugar_trans"/>
</dbReference>
<dbReference type="PANTHER" id="PTHR22916">
    <property type="entry name" value="GLYCOSYLTRANSFERASE"/>
    <property type="match status" value="1"/>
</dbReference>
<evidence type="ECO:0000313" key="5">
    <source>
        <dbReference type="EMBL" id="AGM38714.1"/>
    </source>
</evidence>
<dbReference type="CDD" id="cd00761">
    <property type="entry name" value="Glyco_tranf_GTA_type"/>
    <property type="match status" value="1"/>
</dbReference>
<sequence length="331" mass="39041">MRFSVIIPVYNVEKYIIQCLNSVVYQSFSDMEVILVNDGSKDSSGTICDEYAKNDTRIKVIHKENGGLSSARNVGLKSAVGEYILFLDSDDFWLTERFLEDIDRVIETSSNNLDMIVFPFSYYLSDNKNIDYTFNDIISNGDFRNDFIRLIENNIYTASACNKCIKRSILTDNKILFPIDRLSEDILWCAELSSFIENYVIYNYPVYAYRQNRINSLTYKISKRNIYDILRSIDDIYISSRFKRRQEDTIFSTAILTYLSKCFLDIIPYVGNLYHDSDIKYFIDKYLFLLKYSKNIKGGKRIIQFCVKFFGLRMSLFILFYLMKLYKLIRF</sequence>
<dbReference type="RefSeq" id="WP_075604679.1">
    <property type="nucleotide sequence ID" value="NZ_MNAL01000002.1"/>
</dbReference>
<evidence type="ECO:0000256" key="1">
    <source>
        <dbReference type="ARBA" id="ARBA00022676"/>
    </source>
</evidence>
<evidence type="ECO:0000256" key="3">
    <source>
        <dbReference type="SAM" id="Phobius"/>
    </source>
</evidence>
<dbReference type="Gene3D" id="3.90.550.10">
    <property type="entry name" value="Spore Coat Polysaccharide Biosynthesis Protein SpsA, Chain A"/>
    <property type="match status" value="1"/>
</dbReference>
<feature type="transmembrane region" description="Helical" evidence="3">
    <location>
        <begin position="302"/>
        <end position="322"/>
    </location>
</feature>
<name>T1RNX5_GLAPU</name>
<keyword evidence="3" id="KW-0812">Transmembrane</keyword>
<evidence type="ECO:0000256" key="2">
    <source>
        <dbReference type="ARBA" id="ARBA00022679"/>
    </source>
</evidence>
<accession>T1RNX5</accession>
<dbReference type="PANTHER" id="PTHR22916:SF51">
    <property type="entry name" value="GLYCOSYLTRANSFERASE EPSH-RELATED"/>
    <property type="match status" value="1"/>
</dbReference>
<feature type="domain" description="Glycosyltransferase 2-like" evidence="4">
    <location>
        <begin position="4"/>
        <end position="170"/>
    </location>
</feature>
<dbReference type="Pfam" id="PF00535">
    <property type="entry name" value="Glycos_transf_2"/>
    <property type="match status" value="1"/>
</dbReference>
<reference evidence="5" key="2">
    <citation type="submission" date="2013-03" db="EMBL/GenBank/DDBJ databases">
        <authorList>
            <person name="Howell K."/>
            <person name="Weinert L."/>
            <person name="Luan S.-L."/>
            <person name="Peters S."/>
            <person name="Aragon V."/>
            <person name="Angen O."/>
            <person name="Tucker A.W."/>
            <person name="Maskell D.J."/>
        </authorList>
    </citation>
    <scope>NUCLEOTIDE SEQUENCE</scope>
    <source>
        <strain evidence="5">131</strain>
    </source>
</reference>
<dbReference type="EMBL" id="KC795372">
    <property type="protein sequence ID" value="AGM38714.1"/>
    <property type="molecule type" value="Genomic_DNA"/>
</dbReference>
<dbReference type="GO" id="GO:0016758">
    <property type="term" value="F:hexosyltransferase activity"/>
    <property type="evidence" value="ECO:0007669"/>
    <property type="project" value="UniProtKB-ARBA"/>
</dbReference>
<dbReference type="AlphaFoldDB" id="T1RNX5"/>
<proteinExistence type="predicted"/>
<gene>
    <name evidence="5" type="primary">gltI6</name>
</gene>
<protein>
    <submittedName>
        <fullName evidence="5">Glycosyltransferase</fullName>
    </submittedName>
</protein>
<keyword evidence="3" id="KW-1133">Transmembrane helix</keyword>
<keyword evidence="2 5" id="KW-0808">Transferase</keyword>
<keyword evidence="1" id="KW-0328">Glycosyltransferase</keyword>
<reference evidence="5" key="1">
    <citation type="journal article" date="2013" name="J. Bacteriol.">
        <title>Gene content and diversity of the loci encoding biosynthesis of capsular polysaccharides of the 15 serovar reference strains of Haemophilus parasuis.</title>
        <authorList>
            <consortium name="BRaDP1T Consortium"/>
            <person name="Howell K.J."/>
            <person name="Weinert L.A."/>
            <person name="Luan S.L."/>
            <person name="Peters S.E."/>
            <person name="Chaudhuri R.R."/>
            <person name="Harris D."/>
            <person name="Angen O."/>
            <person name="Aragon V."/>
            <person name="Parkhill J."/>
            <person name="Langford P.R."/>
            <person name="Rycroft A.N."/>
            <person name="Wren B.W."/>
            <person name="Tucker A.W."/>
            <person name="Maskell D.J."/>
        </authorList>
    </citation>
    <scope>NUCLEOTIDE SEQUENCE</scope>
    <source>
        <strain evidence="5">131</strain>
    </source>
</reference>
<dbReference type="SUPFAM" id="SSF53448">
    <property type="entry name" value="Nucleotide-diphospho-sugar transferases"/>
    <property type="match status" value="1"/>
</dbReference>
<dbReference type="InterPro" id="IPR001173">
    <property type="entry name" value="Glyco_trans_2-like"/>
</dbReference>